<evidence type="ECO:0000256" key="1">
    <source>
        <dbReference type="SAM" id="MobiDB-lite"/>
    </source>
</evidence>
<dbReference type="OrthoDB" id="10431129at2759"/>
<evidence type="ECO:0000313" key="2">
    <source>
        <dbReference type="EMBL" id="KAG7341276.1"/>
    </source>
</evidence>
<feature type="compositionally biased region" description="Basic and acidic residues" evidence="1">
    <location>
        <begin position="182"/>
        <end position="195"/>
    </location>
</feature>
<proteinExistence type="predicted"/>
<dbReference type="Proteomes" id="UP000693970">
    <property type="component" value="Unassembled WGS sequence"/>
</dbReference>
<protein>
    <submittedName>
        <fullName evidence="2">Uncharacterized protein</fullName>
    </submittedName>
</protein>
<evidence type="ECO:0000313" key="3">
    <source>
        <dbReference type="Proteomes" id="UP000693970"/>
    </source>
</evidence>
<reference evidence="2" key="1">
    <citation type="journal article" date="2021" name="Sci. Rep.">
        <title>Diploid genomic architecture of Nitzschia inconspicua, an elite biomass production diatom.</title>
        <authorList>
            <person name="Oliver A."/>
            <person name="Podell S."/>
            <person name="Pinowska A."/>
            <person name="Traller J.C."/>
            <person name="Smith S.R."/>
            <person name="McClure R."/>
            <person name="Beliaev A."/>
            <person name="Bohutskyi P."/>
            <person name="Hill E.A."/>
            <person name="Rabines A."/>
            <person name="Zheng H."/>
            <person name="Allen L.Z."/>
            <person name="Kuo A."/>
            <person name="Grigoriev I.V."/>
            <person name="Allen A.E."/>
            <person name="Hazlebeck D."/>
            <person name="Allen E.E."/>
        </authorList>
    </citation>
    <scope>NUCLEOTIDE SEQUENCE</scope>
    <source>
        <strain evidence="2">Hildebrandi</strain>
    </source>
</reference>
<reference evidence="2" key="2">
    <citation type="submission" date="2021-04" db="EMBL/GenBank/DDBJ databases">
        <authorList>
            <person name="Podell S."/>
        </authorList>
    </citation>
    <scope>NUCLEOTIDE SEQUENCE</scope>
    <source>
        <strain evidence="2">Hildebrandi</strain>
    </source>
</reference>
<keyword evidence="3" id="KW-1185">Reference proteome</keyword>
<dbReference type="EMBL" id="JAGRRH010000026">
    <property type="protein sequence ID" value="KAG7341276.1"/>
    <property type="molecule type" value="Genomic_DNA"/>
</dbReference>
<accession>A0A9K3PC23</accession>
<organism evidence="2 3">
    <name type="scientific">Nitzschia inconspicua</name>
    <dbReference type="NCBI Taxonomy" id="303405"/>
    <lineage>
        <taxon>Eukaryota</taxon>
        <taxon>Sar</taxon>
        <taxon>Stramenopiles</taxon>
        <taxon>Ochrophyta</taxon>
        <taxon>Bacillariophyta</taxon>
        <taxon>Bacillariophyceae</taxon>
        <taxon>Bacillariophycidae</taxon>
        <taxon>Bacillariales</taxon>
        <taxon>Bacillariaceae</taxon>
        <taxon>Nitzschia</taxon>
    </lineage>
</organism>
<comment type="caution">
    <text evidence="2">The sequence shown here is derived from an EMBL/GenBank/DDBJ whole genome shotgun (WGS) entry which is preliminary data.</text>
</comment>
<feature type="compositionally biased region" description="Low complexity" evidence="1">
    <location>
        <begin position="197"/>
        <end position="208"/>
    </location>
</feature>
<feature type="region of interest" description="Disordered" evidence="1">
    <location>
        <begin position="182"/>
        <end position="217"/>
    </location>
</feature>
<gene>
    <name evidence="2" type="ORF">IV203_023227</name>
</gene>
<sequence>MITRSRFGRFLLFFVGILWSYTNRIDKRTILPFADAYRVGDVVDTTMYTKEFPVDLLMANMPLFGLARKVKVPRVSQRFSLAFEEGLHSLPYLDGQMLETLKVTFVYSRSGDGRIHSVTYEPIRSNSGRAINAKVPIDVEFEWIEEEAVNLDAGMSVIFIATLVASIVFLIQLCSVGDNDGGHDDQQYNPKKKETASSSSSVSIGYSSAHKGKYSYE</sequence>
<dbReference type="AlphaFoldDB" id="A0A9K3PC23"/>
<name>A0A9K3PC23_9STRA</name>